<reference evidence="2 3" key="1">
    <citation type="submission" date="2023-03" db="EMBL/GenBank/DDBJ databases">
        <authorList>
            <person name="Shen W."/>
            <person name="Cai J."/>
        </authorList>
    </citation>
    <scope>NUCLEOTIDE SEQUENCE [LARGE SCALE GENOMIC DNA]</scope>
    <source>
        <strain evidence="2 3">P72-2</strain>
    </source>
</reference>
<feature type="transmembrane region" description="Helical" evidence="1">
    <location>
        <begin position="180"/>
        <end position="203"/>
    </location>
</feature>
<dbReference type="Proteomes" id="UP001256547">
    <property type="component" value="Unassembled WGS sequence"/>
</dbReference>
<evidence type="ECO:0000256" key="1">
    <source>
        <dbReference type="SAM" id="Phobius"/>
    </source>
</evidence>
<proteinExistence type="predicted"/>
<evidence type="ECO:0000313" key="2">
    <source>
        <dbReference type="EMBL" id="MDT2597721.1"/>
    </source>
</evidence>
<dbReference type="EMBL" id="JARPYR010000030">
    <property type="protein sequence ID" value="MDT2597721.1"/>
    <property type="molecule type" value="Genomic_DNA"/>
</dbReference>
<gene>
    <name evidence="2" type="ORF">P7D39_12000</name>
</gene>
<dbReference type="Pfam" id="PF07314">
    <property type="entry name" value="Lit"/>
    <property type="match status" value="1"/>
</dbReference>
<evidence type="ECO:0000313" key="3">
    <source>
        <dbReference type="Proteomes" id="UP001256547"/>
    </source>
</evidence>
<name>A0ABU3EUR1_9ENTE</name>
<dbReference type="RefSeq" id="WP_227150474.1">
    <property type="nucleotide sequence ID" value="NZ_JARPYR010000030.1"/>
</dbReference>
<keyword evidence="1" id="KW-1133">Transmembrane helix</keyword>
<feature type="transmembrane region" description="Helical" evidence="1">
    <location>
        <begin position="12"/>
        <end position="31"/>
    </location>
</feature>
<dbReference type="NCBIfam" id="TIGR01906">
    <property type="entry name" value="integ_TIGR01906"/>
    <property type="match status" value="1"/>
</dbReference>
<keyword evidence="1" id="KW-0812">Transmembrane</keyword>
<feature type="transmembrane region" description="Helical" evidence="1">
    <location>
        <begin position="133"/>
        <end position="153"/>
    </location>
</feature>
<sequence length="212" mass="25340">MVTNNKLNNLLIYLTLVIFTLTMSIALTINFPGLLKLNLFFQDNSNFEIWTKNQVNEDFSNLMSYLNNPFQRKLIFDNLYFSNKGENHFKDVKYLFQLNYFFLISSSIALFWQKRKKLLFQGDVKRKSKKIRLFVTAFSILAVLLFEKAFIIFHRLFFTNTDWIFNYQTDPIILFLPENFFLFCFLLIISISILLLSIIPNYFSRKEFGEIN</sequence>
<dbReference type="InterPro" id="IPR010178">
    <property type="entry name" value="Lit"/>
</dbReference>
<keyword evidence="1" id="KW-0472">Membrane</keyword>
<organism evidence="2 3">
    <name type="scientific">Enterococcus dongliensis</name>
    <dbReference type="NCBI Taxonomy" id="2559925"/>
    <lineage>
        <taxon>Bacteria</taxon>
        <taxon>Bacillati</taxon>
        <taxon>Bacillota</taxon>
        <taxon>Bacilli</taxon>
        <taxon>Lactobacillales</taxon>
        <taxon>Enterococcaceae</taxon>
        <taxon>Enterococcus</taxon>
    </lineage>
</organism>
<comment type="caution">
    <text evidence="2">The sequence shown here is derived from an EMBL/GenBank/DDBJ whole genome shotgun (WGS) entry which is preliminary data.</text>
</comment>
<feature type="transmembrane region" description="Helical" evidence="1">
    <location>
        <begin position="94"/>
        <end position="112"/>
    </location>
</feature>
<accession>A0ABU3EUR1</accession>
<protein>
    <submittedName>
        <fullName evidence="2">TIGR01906 family membrane protein</fullName>
    </submittedName>
</protein>
<keyword evidence="3" id="KW-1185">Reference proteome</keyword>